<dbReference type="CDD" id="cd01823">
    <property type="entry name" value="SEST_like"/>
    <property type="match status" value="1"/>
</dbReference>
<dbReference type="AlphaFoldDB" id="A0AAW0R900"/>
<evidence type="ECO:0000259" key="1">
    <source>
        <dbReference type="Pfam" id="PF13472"/>
    </source>
</evidence>
<keyword evidence="3" id="KW-1185">Reference proteome</keyword>
<accession>A0AAW0R900</accession>
<dbReference type="PANTHER" id="PTHR37981">
    <property type="entry name" value="LIPASE 2"/>
    <property type="match status" value="1"/>
</dbReference>
<dbReference type="Proteomes" id="UP001392437">
    <property type="component" value="Unassembled WGS sequence"/>
</dbReference>
<reference evidence="2 3" key="1">
    <citation type="submission" date="2023-01" db="EMBL/GenBank/DDBJ databases">
        <title>Analysis of 21 Apiospora genomes using comparative genomics revels a genus with tremendous synthesis potential of carbohydrate active enzymes and secondary metabolites.</title>
        <authorList>
            <person name="Sorensen T."/>
        </authorList>
    </citation>
    <scope>NUCLEOTIDE SEQUENCE [LARGE SCALE GENOMIC DNA]</scope>
    <source>
        <strain evidence="2 3">CBS 117206</strain>
    </source>
</reference>
<protein>
    <recommendedName>
        <fullName evidence="1">SGNH hydrolase-type esterase domain-containing protein</fullName>
    </recommendedName>
</protein>
<name>A0AAW0R900_9PEZI</name>
<dbReference type="Pfam" id="PF13472">
    <property type="entry name" value="Lipase_GDSL_2"/>
    <property type="match status" value="1"/>
</dbReference>
<dbReference type="GO" id="GO:0006629">
    <property type="term" value="P:lipid metabolic process"/>
    <property type="evidence" value="ECO:0007669"/>
    <property type="project" value="TreeGrafter"/>
</dbReference>
<dbReference type="InterPro" id="IPR013830">
    <property type="entry name" value="SGNH_hydro"/>
</dbReference>
<comment type="caution">
    <text evidence="2">The sequence shown here is derived from an EMBL/GenBank/DDBJ whole genome shotgun (WGS) entry which is preliminary data.</text>
</comment>
<evidence type="ECO:0000313" key="3">
    <source>
        <dbReference type="Proteomes" id="UP001392437"/>
    </source>
</evidence>
<dbReference type="EMBL" id="JAQQWP010000002">
    <property type="protein sequence ID" value="KAK8130347.1"/>
    <property type="molecule type" value="Genomic_DNA"/>
</dbReference>
<dbReference type="SUPFAM" id="SSF52266">
    <property type="entry name" value="SGNH hydrolase"/>
    <property type="match status" value="1"/>
</dbReference>
<sequence length="282" mass="30423">MSPLRIASLGSSFAAGPGIPPVIDTKAARSGANYAHLLYARLGGAILTDLTVSGATLRNILDEPQVEDGGRTVFAPQIEGLPTDTEVVLILGGGNDAKYIGGVFMDSFDAYWLFRIATRVYRWFYPLAPEPSERELDMEALAALYGEVLDAVHARAPNARVLVVEYLTVLGDDVRPGFVDVPFDGRLLARHRGTAEKLQMATVKAVQGREEWCVRVPVAEPSAAHGIGAERPWVSGWGWRLLLAKGAYHPNAEGMVAVAEMIYQKMLGLGMTAGDRAATMDD</sequence>
<dbReference type="Gene3D" id="3.40.50.1110">
    <property type="entry name" value="SGNH hydrolase"/>
    <property type="match status" value="1"/>
</dbReference>
<evidence type="ECO:0000313" key="2">
    <source>
        <dbReference type="EMBL" id="KAK8130347.1"/>
    </source>
</evidence>
<dbReference type="PANTHER" id="PTHR37981:SF1">
    <property type="entry name" value="SGNH HYDROLASE-TYPE ESTERASE DOMAIN-CONTAINING PROTEIN"/>
    <property type="match status" value="1"/>
</dbReference>
<feature type="domain" description="SGNH hydrolase-type esterase" evidence="1">
    <location>
        <begin position="9"/>
        <end position="255"/>
    </location>
</feature>
<dbReference type="GO" id="GO:0016788">
    <property type="term" value="F:hydrolase activity, acting on ester bonds"/>
    <property type="evidence" value="ECO:0007669"/>
    <property type="project" value="InterPro"/>
</dbReference>
<gene>
    <name evidence="2" type="ORF">PG999_002727</name>
</gene>
<dbReference type="InterPro" id="IPR036514">
    <property type="entry name" value="SGNH_hydro_sf"/>
</dbReference>
<organism evidence="2 3">
    <name type="scientific">Apiospora kogelbergensis</name>
    <dbReference type="NCBI Taxonomy" id="1337665"/>
    <lineage>
        <taxon>Eukaryota</taxon>
        <taxon>Fungi</taxon>
        <taxon>Dikarya</taxon>
        <taxon>Ascomycota</taxon>
        <taxon>Pezizomycotina</taxon>
        <taxon>Sordariomycetes</taxon>
        <taxon>Xylariomycetidae</taxon>
        <taxon>Amphisphaeriales</taxon>
        <taxon>Apiosporaceae</taxon>
        <taxon>Apiospora</taxon>
    </lineage>
</organism>
<dbReference type="InterPro" id="IPR037460">
    <property type="entry name" value="SEST-like"/>
</dbReference>
<proteinExistence type="predicted"/>